<dbReference type="Proteomes" id="UP000672039">
    <property type="component" value="Chromosome"/>
</dbReference>
<accession>A0ABX7WNR4</accession>
<keyword evidence="1 3" id="KW-0378">Hydrolase</keyword>
<evidence type="ECO:0000256" key="1">
    <source>
        <dbReference type="ARBA" id="ARBA00022801"/>
    </source>
</evidence>
<name>A0ABX7WNR4_9GAMM</name>
<dbReference type="InterPro" id="IPR036526">
    <property type="entry name" value="C-N_Hydrolase_sf"/>
</dbReference>
<evidence type="ECO:0000313" key="3">
    <source>
        <dbReference type="EMBL" id="QTR45446.1"/>
    </source>
</evidence>
<protein>
    <submittedName>
        <fullName evidence="3">Carbon-nitrogen hydrolase family protein</fullName>
    </submittedName>
</protein>
<dbReference type="RefSeq" id="WP_210221857.1">
    <property type="nucleotide sequence ID" value="NZ_CP072801.1"/>
</dbReference>
<dbReference type="GO" id="GO:0016787">
    <property type="term" value="F:hydrolase activity"/>
    <property type="evidence" value="ECO:0007669"/>
    <property type="project" value="UniProtKB-KW"/>
</dbReference>
<dbReference type="EMBL" id="CP072801">
    <property type="protein sequence ID" value="QTR45446.1"/>
    <property type="molecule type" value="Genomic_DNA"/>
</dbReference>
<dbReference type="PANTHER" id="PTHR43674:SF16">
    <property type="entry name" value="CARBON-NITROGEN FAMILY, PUTATIVE (AFU_ORTHOLOGUE AFUA_5G02350)-RELATED"/>
    <property type="match status" value="1"/>
</dbReference>
<dbReference type="InterPro" id="IPR003010">
    <property type="entry name" value="C-N_Hydrolase"/>
</dbReference>
<dbReference type="CDD" id="cd07197">
    <property type="entry name" value="nitrilase"/>
    <property type="match status" value="1"/>
</dbReference>
<keyword evidence="4" id="KW-1185">Reference proteome</keyword>
<evidence type="ECO:0000313" key="4">
    <source>
        <dbReference type="Proteomes" id="UP000672039"/>
    </source>
</evidence>
<sequence>MMPGSSARCLRIAVASLRVSDDLERNLSSMLAVIPQAAGAGAQIVCFPEYSLNPLMDQWVDLSPAIASLQAASRENRVWVIFGADSGDAHNRKNSMYLLDPDGNIHYRYDKVHLWRAEKRVYQSGDASRVIDIGLARIAIISCWDMAYPRYLADLAEQGAEVIFCPSYLADYEMDGEPLQALPLARAFENLVYFVLCDAVSDNTLSVSMICHPLGVRQRIAQMEGVLIGDLDLAELPTLRTYYSGS</sequence>
<dbReference type="Pfam" id="PF00795">
    <property type="entry name" value="CN_hydrolase"/>
    <property type="match status" value="1"/>
</dbReference>
<dbReference type="PANTHER" id="PTHR43674">
    <property type="entry name" value="NITRILASE C965.09-RELATED"/>
    <property type="match status" value="1"/>
</dbReference>
<reference evidence="3 4" key="1">
    <citation type="submission" date="2021-04" db="EMBL/GenBank/DDBJ databases">
        <title>Genomics, taxonomy and metabolism of representatives of sulfur bacteria of the genus Thiothrix: Thiothrix fructosivorans QT, Thiothrix unzii A1T and three new species, Thiothrix subterranea sp. nov., Thiothrix litoralis sp. nov. and 'Candidatus Thiothrix anitrata' sp. nov.</title>
        <authorList>
            <person name="Ravin N.V."/>
            <person name="Smolyakov D."/>
            <person name="Rudenko T.S."/>
            <person name="Mardanov A.V."/>
            <person name="Beletsky A.V."/>
            <person name="Markov N.D."/>
            <person name="Fomenkov A.I."/>
            <person name="Roberts R.J."/>
            <person name="Karnachuk O.V."/>
            <person name="Novikov A."/>
            <person name="Grabovich M.Y."/>
        </authorList>
    </citation>
    <scope>NUCLEOTIDE SEQUENCE [LARGE SCALE GENOMIC DNA]</scope>
    <source>
        <strain evidence="3 4">AS</strain>
    </source>
</reference>
<organism evidence="3 4">
    <name type="scientific">Thiothrix litoralis</name>
    <dbReference type="NCBI Taxonomy" id="2891210"/>
    <lineage>
        <taxon>Bacteria</taxon>
        <taxon>Pseudomonadati</taxon>
        <taxon>Pseudomonadota</taxon>
        <taxon>Gammaproteobacteria</taxon>
        <taxon>Thiotrichales</taxon>
        <taxon>Thiotrichaceae</taxon>
        <taxon>Thiothrix</taxon>
    </lineage>
</organism>
<dbReference type="SUPFAM" id="SSF56317">
    <property type="entry name" value="Carbon-nitrogen hydrolase"/>
    <property type="match status" value="1"/>
</dbReference>
<gene>
    <name evidence="3" type="ORF">J9253_15755</name>
</gene>
<feature type="domain" description="CN hydrolase" evidence="2">
    <location>
        <begin position="10"/>
        <end position="233"/>
    </location>
</feature>
<dbReference type="PROSITE" id="PS50263">
    <property type="entry name" value="CN_HYDROLASE"/>
    <property type="match status" value="1"/>
</dbReference>
<proteinExistence type="predicted"/>
<evidence type="ECO:0000259" key="2">
    <source>
        <dbReference type="PROSITE" id="PS50263"/>
    </source>
</evidence>
<dbReference type="InterPro" id="IPR050345">
    <property type="entry name" value="Aliph_Amidase/BUP"/>
</dbReference>
<dbReference type="Gene3D" id="3.60.110.10">
    <property type="entry name" value="Carbon-nitrogen hydrolase"/>
    <property type="match status" value="1"/>
</dbReference>